<dbReference type="GO" id="GO:0016042">
    <property type="term" value="P:lipid catabolic process"/>
    <property type="evidence" value="ECO:0007669"/>
    <property type="project" value="UniProtKB-KW"/>
</dbReference>
<name>A0AAQ4DQJ6_AMBAM</name>
<reference evidence="8 9" key="1">
    <citation type="journal article" date="2023" name="Arcadia Sci">
        <title>De novo assembly of a long-read Amblyomma americanum tick genome.</title>
        <authorList>
            <person name="Chou S."/>
            <person name="Poskanzer K.E."/>
            <person name="Rollins M."/>
            <person name="Thuy-Boun P.S."/>
        </authorList>
    </citation>
    <scope>NUCLEOTIDE SEQUENCE [LARGE SCALE GENOMIC DNA]</scope>
    <source>
        <strain evidence="8">F_SG_1</strain>
        <tissue evidence="8">Salivary glands</tissue>
    </source>
</reference>
<keyword evidence="4 7" id="KW-0442">Lipid degradation</keyword>
<keyword evidence="3 7" id="KW-0378">Hydrolase</keyword>
<protein>
    <recommendedName>
        <fullName evidence="7">Phospholipase B-like</fullName>
        <ecNumber evidence="7">3.1.1.-</ecNumber>
    </recommendedName>
</protein>
<evidence type="ECO:0000256" key="3">
    <source>
        <dbReference type="ARBA" id="ARBA00022801"/>
    </source>
</evidence>
<dbReference type="InterPro" id="IPR007000">
    <property type="entry name" value="PLipase_B-like"/>
</dbReference>
<dbReference type="EC" id="3.1.1.-" evidence="7"/>
<evidence type="ECO:0000256" key="1">
    <source>
        <dbReference type="ARBA" id="ARBA00007835"/>
    </source>
</evidence>
<accession>A0AAQ4DQJ6</accession>
<sequence>MGQRPHGGTDAKVTNSTMMARHELWTQCGPAWYEHQFFSWSASPFATVPHAGQPDDWSFPPALMEWEGEGRSSNVTEFFMSFC</sequence>
<keyword evidence="2" id="KW-0732">Signal</keyword>
<gene>
    <name evidence="8" type="ORF">V5799_032655</name>
</gene>
<evidence type="ECO:0000256" key="4">
    <source>
        <dbReference type="ARBA" id="ARBA00022963"/>
    </source>
</evidence>
<evidence type="ECO:0000256" key="2">
    <source>
        <dbReference type="ARBA" id="ARBA00022729"/>
    </source>
</evidence>
<evidence type="ECO:0000256" key="7">
    <source>
        <dbReference type="RuleBase" id="RU364138"/>
    </source>
</evidence>
<evidence type="ECO:0000256" key="5">
    <source>
        <dbReference type="ARBA" id="ARBA00023098"/>
    </source>
</evidence>
<dbReference type="Pfam" id="PF04916">
    <property type="entry name" value="Phospholip_B"/>
    <property type="match status" value="1"/>
</dbReference>
<organism evidence="8 9">
    <name type="scientific">Amblyomma americanum</name>
    <name type="common">Lone star tick</name>
    <dbReference type="NCBI Taxonomy" id="6943"/>
    <lineage>
        <taxon>Eukaryota</taxon>
        <taxon>Metazoa</taxon>
        <taxon>Ecdysozoa</taxon>
        <taxon>Arthropoda</taxon>
        <taxon>Chelicerata</taxon>
        <taxon>Arachnida</taxon>
        <taxon>Acari</taxon>
        <taxon>Parasitiformes</taxon>
        <taxon>Ixodida</taxon>
        <taxon>Ixodoidea</taxon>
        <taxon>Ixodidae</taxon>
        <taxon>Amblyomminae</taxon>
        <taxon>Amblyomma</taxon>
    </lineage>
</organism>
<dbReference type="AlphaFoldDB" id="A0AAQ4DQJ6"/>
<dbReference type="GO" id="GO:0004620">
    <property type="term" value="F:phospholipase activity"/>
    <property type="evidence" value="ECO:0007669"/>
    <property type="project" value="InterPro"/>
</dbReference>
<proteinExistence type="inferred from homology"/>
<keyword evidence="9" id="KW-1185">Reference proteome</keyword>
<dbReference type="Proteomes" id="UP001321473">
    <property type="component" value="Unassembled WGS sequence"/>
</dbReference>
<comment type="function">
    <text evidence="7">Putative phospholipase.</text>
</comment>
<evidence type="ECO:0000256" key="6">
    <source>
        <dbReference type="ARBA" id="ARBA00023180"/>
    </source>
</evidence>
<dbReference type="EMBL" id="JARKHS020028058">
    <property type="protein sequence ID" value="KAK8764736.1"/>
    <property type="molecule type" value="Genomic_DNA"/>
</dbReference>
<evidence type="ECO:0000313" key="8">
    <source>
        <dbReference type="EMBL" id="KAK8764736.1"/>
    </source>
</evidence>
<comment type="caution">
    <text evidence="8">The sequence shown here is derived from an EMBL/GenBank/DDBJ whole genome shotgun (WGS) entry which is preliminary data.</text>
</comment>
<dbReference type="Gene3D" id="3.60.60.30">
    <property type="match status" value="1"/>
</dbReference>
<keyword evidence="5 7" id="KW-0443">Lipid metabolism</keyword>
<comment type="similarity">
    <text evidence="1 7">Belongs to the phospholipase B-like family.</text>
</comment>
<keyword evidence="6" id="KW-0325">Glycoprotein</keyword>
<evidence type="ECO:0000313" key="9">
    <source>
        <dbReference type="Proteomes" id="UP001321473"/>
    </source>
</evidence>